<name>A0ABP0UUS1_9BRYO</name>
<feature type="region of interest" description="Disordered" evidence="1">
    <location>
        <begin position="80"/>
        <end position="101"/>
    </location>
</feature>
<dbReference type="InterPro" id="IPR021660">
    <property type="entry name" value="DUF3253"/>
</dbReference>
<dbReference type="Gene3D" id="1.10.10.10">
    <property type="entry name" value="Winged helix-like DNA-binding domain superfamily/Winged helix DNA-binding domain"/>
    <property type="match status" value="1"/>
</dbReference>
<evidence type="ECO:0000313" key="3">
    <source>
        <dbReference type="Proteomes" id="UP001497512"/>
    </source>
</evidence>
<dbReference type="InterPro" id="IPR036388">
    <property type="entry name" value="WH-like_DNA-bd_sf"/>
</dbReference>
<dbReference type="Proteomes" id="UP001497512">
    <property type="component" value="Chromosome 6"/>
</dbReference>
<protein>
    <recommendedName>
        <fullName evidence="4">DUF3253 domain-containing protein</fullName>
    </recommendedName>
</protein>
<dbReference type="InterPro" id="IPR036390">
    <property type="entry name" value="WH_DNA-bd_sf"/>
</dbReference>
<sequence length="101" mass="11178">MASHGDDGIQDDAIRAQLQTLILELLHKRAESSTMCPSEAPRALEPTNWRPLMETTREVARQMAVDGLIEFTQRGKVVDPQGPLRGPLRLRLSRKASTASS</sequence>
<gene>
    <name evidence="2" type="ORF">CSSPTR1EN2_LOCUS19963</name>
</gene>
<dbReference type="EMBL" id="OZ019898">
    <property type="protein sequence ID" value="CAK9229898.1"/>
    <property type="molecule type" value="Genomic_DNA"/>
</dbReference>
<evidence type="ECO:0000313" key="2">
    <source>
        <dbReference type="EMBL" id="CAK9229898.1"/>
    </source>
</evidence>
<accession>A0ABP0UUS1</accession>
<dbReference type="Pfam" id="PF11625">
    <property type="entry name" value="DUF3253"/>
    <property type="match status" value="1"/>
</dbReference>
<organism evidence="2 3">
    <name type="scientific">Sphagnum troendelagicum</name>
    <dbReference type="NCBI Taxonomy" id="128251"/>
    <lineage>
        <taxon>Eukaryota</taxon>
        <taxon>Viridiplantae</taxon>
        <taxon>Streptophyta</taxon>
        <taxon>Embryophyta</taxon>
        <taxon>Bryophyta</taxon>
        <taxon>Sphagnophytina</taxon>
        <taxon>Sphagnopsida</taxon>
        <taxon>Sphagnales</taxon>
        <taxon>Sphagnaceae</taxon>
        <taxon>Sphagnum</taxon>
    </lineage>
</organism>
<keyword evidence="3" id="KW-1185">Reference proteome</keyword>
<evidence type="ECO:0008006" key="4">
    <source>
        <dbReference type="Google" id="ProtNLM"/>
    </source>
</evidence>
<reference evidence="2" key="1">
    <citation type="submission" date="2024-02" db="EMBL/GenBank/DDBJ databases">
        <authorList>
            <consortium name="ELIXIR-Norway"/>
            <consortium name="Elixir Norway"/>
        </authorList>
    </citation>
    <scope>NUCLEOTIDE SEQUENCE</scope>
</reference>
<evidence type="ECO:0000256" key="1">
    <source>
        <dbReference type="SAM" id="MobiDB-lite"/>
    </source>
</evidence>
<dbReference type="SUPFAM" id="SSF46785">
    <property type="entry name" value="Winged helix' DNA-binding domain"/>
    <property type="match status" value="1"/>
</dbReference>
<proteinExistence type="predicted"/>